<gene>
    <name evidence="3" type="ORF">ENJ51_12745</name>
</gene>
<feature type="compositionally biased region" description="Polar residues" evidence="1">
    <location>
        <begin position="150"/>
        <end position="161"/>
    </location>
</feature>
<reference evidence="3" key="1">
    <citation type="journal article" date="2020" name="mSystems">
        <title>Genome- and Community-Level Interaction Insights into Carbon Utilization and Element Cycling Functions of Hydrothermarchaeota in Hydrothermal Sediment.</title>
        <authorList>
            <person name="Zhou Z."/>
            <person name="Liu Y."/>
            <person name="Xu W."/>
            <person name="Pan J."/>
            <person name="Luo Z.H."/>
            <person name="Li M."/>
        </authorList>
    </citation>
    <scope>NUCLEOTIDE SEQUENCE [LARGE SCALE GENOMIC DNA]</scope>
    <source>
        <strain evidence="3">HyVt-493</strain>
    </source>
</reference>
<dbReference type="EMBL" id="DRMS01000481">
    <property type="protein sequence ID" value="HFC93669.1"/>
    <property type="molecule type" value="Genomic_DNA"/>
</dbReference>
<feature type="region of interest" description="Disordered" evidence="1">
    <location>
        <begin position="137"/>
        <end position="169"/>
    </location>
</feature>
<dbReference type="AlphaFoldDB" id="A0A7V2T547"/>
<protein>
    <submittedName>
        <fullName evidence="3">Uncharacterized protein</fullName>
    </submittedName>
</protein>
<evidence type="ECO:0000256" key="2">
    <source>
        <dbReference type="SAM" id="Phobius"/>
    </source>
</evidence>
<feature type="compositionally biased region" description="Acidic residues" evidence="1">
    <location>
        <begin position="140"/>
        <end position="149"/>
    </location>
</feature>
<feature type="transmembrane region" description="Helical" evidence="2">
    <location>
        <begin position="6"/>
        <end position="24"/>
    </location>
</feature>
<keyword evidence="2" id="KW-1133">Transmembrane helix</keyword>
<keyword evidence="2" id="KW-0472">Membrane</keyword>
<comment type="caution">
    <text evidence="3">The sequence shown here is derived from an EMBL/GenBank/DDBJ whole genome shotgun (WGS) entry which is preliminary data.</text>
</comment>
<sequence>MLKKVVMIILLIALAVVAYWYFAGINKAEKASNKASEEVVELNENESQAIDILNDEIMQDKCKGFAKEDSVKDDKLKVYIDSCVEQLRAEATMVEPGLEGRSAEEIQTQCSAYAKEDKVIKEKLEEYMDLCAEQLRAEDTMVEPEDEQESTSNAEAQNTVETEAKKDAK</sequence>
<keyword evidence="2" id="KW-0812">Transmembrane</keyword>
<proteinExistence type="predicted"/>
<evidence type="ECO:0000256" key="1">
    <source>
        <dbReference type="SAM" id="MobiDB-lite"/>
    </source>
</evidence>
<evidence type="ECO:0000313" key="3">
    <source>
        <dbReference type="EMBL" id="HFC93669.1"/>
    </source>
</evidence>
<organism evidence="3">
    <name type="scientific">Leucothrix mucor</name>
    <dbReference type="NCBI Taxonomy" id="45248"/>
    <lineage>
        <taxon>Bacteria</taxon>
        <taxon>Pseudomonadati</taxon>
        <taxon>Pseudomonadota</taxon>
        <taxon>Gammaproteobacteria</taxon>
        <taxon>Thiotrichales</taxon>
        <taxon>Thiotrichaceae</taxon>
        <taxon>Leucothrix</taxon>
    </lineage>
</organism>
<accession>A0A7V2T547</accession>
<name>A0A7V2T547_LEUMU</name>
<dbReference type="Proteomes" id="UP000885750">
    <property type="component" value="Unassembled WGS sequence"/>
</dbReference>